<evidence type="ECO:0000313" key="2">
    <source>
        <dbReference type="EMBL" id="KYN29285.1"/>
    </source>
</evidence>
<sequence length="83" mass="9382">TSKEKKKKEEDDDEKEETEAERLVSTSSSSSSLFLDDIVFNMIGVVCPGNIESYLRKPLSNRRSQVSITRLRSSTSTVLKKKL</sequence>
<feature type="non-terminal residue" evidence="2">
    <location>
        <position position="1"/>
    </location>
</feature>
<evidence type="ECO:0000256" key="1">
    <source>
        <dbReference type="SAM" id="MobiDB-lite"/>
    </source>
</evidence>
<keyword evidence="3" id="KW-1185">Reference proteome</keyword>
<dbReference type="AlphaFoldDB" id="A0A151JPW8"/>
<feature type="compositionally biased region" description="Acidic residues" evidence="1">
    <location>
        <begin position="10"/>
        <end position="19"/>
    </location>
</feature>
<accession>A0A151JPW8</accession>
<evidence type="ECO:0000313" key="3">
    <source>
        <dbReference type="Proteomes" id="UP000078492"/>
    </source>
</evidence>
<protein>
    <submittedName>
        <fullName evidence="2">Uncharacterized protein</fullName>
    </submittedName>
</protein>
<proteinExistence type="predicted"/>
<reference evidence="2 3" key="1">
    <citation type="submission" date="2015-09" db="EMBL/GenBank/DDBJ databases">
        <title>Trachymyrmex cornetzi WGS genome.</title>
        <authorList>
            <person name="Nygaard S."/>
            <person name="Hu H."/>
            <person name="Boomsma J."/>
            <person name="Zhang G."/>
        </authorList>
    </citation>
    <scope>NUCLEOTIDE SEQUENCE [LARGE SCALE GENOMIC DNA]</scope>
    <source>
        <strain evidence="2">Tcor2-1</strain>
        <tissue evidence="2">Whole body</tissue>
    </source>
</reference>
<name>A0A151JPW8_9HYME</name>
<gene>
    <name evidence="2" type="ORF">ALC57_01280</name>
</gene>
<organism evidence="2 3">
    <name type="scientific">Trachymyrmex cornetzi</name>
    <dbReference type="NCBI Taxonomy" id="471704"/>
    <lineage>
        <taxon>Eukaryota</taxon>
        <taxon>Metazoa</taxon>
        <taxon>Ecdysozoa</taxon>
        <taxon>Arthropoda</taxon>
        <taxon>Hexapoda</taxon>
        <taxon>Insecta</taxon>
        <taxon>Pterygota</taxon>
        <taxon>Neoptera</taxon>
        <taxon>Endopterygota</taxon>
        <taxon>Hymenoptera</taxon>
        <taxon>Apocrita</taxon>
        <taxon>Aculeata</taxon>
        <taxon>Formicoidea</taxon>
        <taxon>Formicidae</taxon>
        <taxon>Myrmicinae</taxon>
        <taxon>Trachymyrmex</taxon>
    </lineage>
</organism>
<feature type="region of interest" description="Disordered" evidence="1">
    <location>
        <begin position="1"/>
        <end position="30"/>
    </location>
</feature>
<dbReference type="EMBL" id="KQ978688">
    <property type="protein sequence ID" value="KYN29285.1"/>
    <property type="molecule type" value="Genomic_DNA"/>
</dbReference>
<dbReference type="Proteomes" id="UP000078492">
    <property type="component" value="Unassembled WGS sequence"/>
</dbReference>